<keyword evidence="2" id="KW-1185">Reference proteome</keyword>
<dbReference type="RefSeq" id="WP_105046352.1">
    <property type="nucleotide sequence ID" value="NZ_CP150662.1"/>
</dbReference>
<accession>A0A2S7WD73</accession>
<dbReference type="AlphaFoldDB" id="A0A2S7WD73"/>
<reference evidence="1 2" key="1">
    <citation type="submission" date="2016-12" db="EMBL/GenBank/DDBJ databases">
        <title>Trade-off between light-utilization and light-protection in marine flavobacteria.</title>
        <authorList>
            <person name="Kumagai Y."/>
            <person name="Yoshizawa S."/>
            <person name="Kogure K."/>
            <person name="Iwasaki W."/>
        </authorList>
    </citation>
    <scope>NUCLEOTIDE SEQUENCE [LARGE SCALE GENOMIC DNA]</scope>
    <source>
        <strain evidence="1 2">KCTC 22729</strain>
    </source>
</reference>
<dbReference type="EMBL" id="MSCL01000001">
    <property type="protein sequence ID" value="PQJ75211.1"/>
    <property type="molecule type" value="Genomic_DNA"/>
</dbReference>
<organism evidence="1 2">
    <name type="scientific">Polaribacter gangjinensis</name>
    <dbReference type="NCBI Taxonomy" id="574710"/>
    <lineage>
        <taxon>Bacteria</taxon>
        <taxon>Pseudomonadati</taxon>
        <taxon>Bacteroidota</taxon>
        <taxon>Flavobacteriia</taxon>
        <taxon>Flavobacteriales</taxon>
        <taxon>Flavobacteriaceae</taxon>
    </lineage>
</organism>
<gene>
    <name evidence="1" type="ORF">BTO13_08110</name>
</gene>
<evidence type="ECO:0000313" key="2">
    <source>
        <dbReference type="Proteomes" id="UP000237608"/>
    </source>
</evidence>
<name>A0A2S7WD73_9FLAO</name>
<sequence length="123" mass="13889">MKNPKKSLHLNFDKNPVNIEYLKHANGMSYIEITETAPDENGKKKQARLSKAQFDTFVNGLLQFQKNFQEALNQEFQALTDAEKQHITQQYQAGAAAKELGDSLHTTEALIKMVLQSQGIKNP</sequence>
<dbReference type="Proteomes" id="UP000237608">
    <property type="component" value="Unassembled WGS sequence"/>
</dbReference>
<evidence type="ECO:0000313" key="1">
    <source>
        <dbReference type="EMBL" id="PQJ75211.1"/>
    </source>
</evidence>
<comment type="caution">
    <text evidence="1">The sequence shown here is derived from an EMBL/GenBank/DDBJ whole genome shotgun (WGS) entry which is preliminary data.</text>
</comment>
<protein>
    <submittedName>
        <fullName evidence="1">Uncharacterized protein</fullName>
    </submittedName>
</protein>
<proteinExistence type="predicted"/>